<keyword evidence="4" id="KW-1185">Reference proteome</keyword>
<evidence type="ECO:0000313" key="4">
    <source>
        <dbReference type="Proteomes" id="UP001596058"/>
    </source>
</evidence>
<evidence type="ECO:0000256" key="1">
    <source>
        <dbReference type="ARBA" id="ARBA00023239"/>
    </source>
</evidence>
<evidence type="ECO:0000313" key="3">
    <source>
        <dbReference type="EMBL" id="MFC5822914.1"/>
    </source>
</evidence>
<reference evidence="4" key="1">
    <citation type="journal article" date="2019" name="Int. J. Syst. Evol. Microbiol.">
        <title>The Global Catalogue of Microorganisms (GCM) 10K type strain sequencing project: providing services to taxonomists for standard genome sequencing and annotation.</title>
        <authorList>
            <consortium name="The Broad Institute Genomics Platform"/>
            <consortium name="The Broad Institute Genome Sequencing Center for Infectious Disease"/>
            <person name="Wu L."/>
            <person name="Ma J."/>
        </authorList>
    </citation>
    <scope>NUCLEOTIDE SEQUENCE [LARGE SCALE GENOMIC DNA]</scope>
    <source>
        <strain evidence="4">CCUG 53903</strain>
    </source>
</reference>
<accession>A0ABW1CCW6</accession>
<dbReference type="PANTHER" id="PTHR35201:SF4">
    <property type="entry name" value="BETA-PINACENE SYNTHASE-RELATED"/>
    <property type="match status" value="1"/>
</dbReference>
<dbReference type="RefSeq" id="WP_379512462.1">
    <property type="nucleotide sequence ID" value="NZ_JBHSPA010000006.1"/>
</dbReference>
<name>A0ABW1CCW6_9ACTN</name>
<dbReference type="InterPro" id="IPR008949">
    <property type="entry name" value="Isoprenoid_synthase_dom_sf"/>
</dbReference>
<keyword evidence="2" id="KW-0460">Magnesium</keyword>
<dbReference type="EMBL" id="JBHSPA010000006">
    <property type="protein sequence ID" value="MFC5822914.1"/>
    <property type="molecule type" value="Genomic_DNA"/>
</dbReference>
<keyword evidence="2" id="KW-0479">Metal-binding</keyword>
<dbReference type="SFLD" id="SFLDS00005">
    <property type="entry name" value="Isoprenoid_Synthase_Type_I"/>
    <property type="match status" value="2"/>
</dbReference>
<dbReference type="PANTHER" id="PTHR35201">
    <property type="entry name" value="TERPENE SYNTHASE"/>
    <property type="match status" value="1"/>
</dbReference>
<comment type="cofactor">
    <cofactor evidence="2">
        <name>Mg(2+)</name>
        <dbReference type="ChEBI" id="CHEBI:18420"/>
    </cofactor>
</comment>
<protein>
    <recommendedName>
        <fullName evidence="2">Terpene synthase</fullName>
        <ecNumber evidence="2">4.2.3.-</ecNumber>
    </recommendedName>
</protein>
<comment type="similarity">
    <text evidence="2">Belongs to the terpene synthase family.</text>
</comment>
<comment type="caution">
    <text evidence="3">The sequence shown here is derived from an EMBL/GenBank/DDBJ whole genome shotgun (WGS) entry which is preliminary data.</text>
</comment>
<gene>
    <name evidence="3" type="ORF">ACFPZ3_03495</name>
</gene>
<evidence type="ECO:0000256" key="2">
    <source>
        <dbReference type="RuleBase" id="RU366034"/>
    </source>
</evidence>
<dbReference type="SFLD" id="SFLDG01020">
    <property type="entry name" value="Terpene_Cyclase_Like_2"/>
    <property type="match status" value="2"/>
</dbReference>
<dbReference type="EC" id="4.2.3.-" evidence="2"/>
<proteinExistence type="inferred from homology"/>
<dbReference type="InterPro" id="IPR034686">
    <property type="entry name" value="Terpene_cyclase-like_2"/>
</dbReference>
<sequence length="746" mass="83227">MTQPFELPDFYMPYPARLNQHLEEARVHSKQWARDMGMLEGSGVWEEADLDAHDYPLMCAYTHPDCDGAELSLITDWYVWVFFFDDHFLEVFKRTGDLTGGKNYLRRLARFMPMGADLAVPEPVNPVEAGLADLWPRTVPSMSPDWRARFAESTRNLLDESLWELANINRNRVANPVEYIEMRRKVGGAPWSAGLVEHAVGAEVPARIAATRPMRVLRDSFSDAVHLRNDLFSYQREVGDEGELSNGVLVLEKFLGCGTQEAANAVNDLLTSRMQQFEHTAVFELGPLFVDNAIDPLSAADVLTYVKGLQDWQSGGHEWHMRSSRYMNARAKAGRPLGMSSVVDLLGAKRVRNFTHVPYQRVGPSEIPDLYVPFDLKLSPHLDAARRDTVTWCGEMGMLEPQAGVAGSAVWDEGKLIDIDLPLCAAGLHPDATHEELSLASFWLAWGTYGDDYFPVVFGRSRNLTAAKVTVARFGEFMPLDGAATPAPASALERGLADVWARTAGPMPLADRRKLRVSVEQMCAAWLWELANEIAHHVPDPVDYLEMRRLTFGSEMTMNLSRLRHSKGIPEEFYATGSVLALENAMMDAGMLINDVFSYQKEIEFEGEVHNCVLVVQSFFDCDYPTALTIVNDLLTSRVQQFQHIVAEELPIVCDDFGLDREARRDVDAFVLELRNWLAAILNWHRHCFRYDEPTLLRNNPPSRWRLGGPTGLGTSAAIVAPTGSRGGPWAGRTSPSCAAAAAGTA</sequence>
<dbReference type="Gene3D" id="1.10.600.10">
    <property type="entry name" value="Farnesyl Diphosphate Synthase"/>
    <property type="match status" value="2"/>
</dbReference>
<dbReference type="Proteomes" id="UP001596058">
    <property type="component" value="Unassembled WGS sequence"/>
</dbReference>
<keyword evidence="1 2" id="KW-0456">Lyase</keyword>
<organism evidence="3 4">
    <name type="scientific">Nonomuraea insulae</name>
    <dbReference type="NCBI Taxonomy" id="1616787"/>
    <lineage>
        <taxon>Bacteria</taxon>
        <taxon>Bacillati</taxon>
        <taxon>Actinomycetota</taxon>
        <taxon>Actinomycetes</taxon>
        <taxon>Streptosporangiales</taxon>
        <taxon>Streptosporangiaceae</taxon>
        <taxon>Nonomuraea</taxon>
    </lineage>
</organism>
<dbReference type="CDD" id="cd00687">
    <property type="entry name" value="Terpene_cyclase_nonplant_C1"/>
    <property type="match status" value="1"/>
</dbReference>
<dbReference type="SUPFAM" id="SSF48576">
    <property type="entry name" value="Terpenoid synthases"/>
    <property type="match status" value="2"/>
</dbReference>
<dbReference type="Pfam" id="PF19086">
    <property type="entry name" value="Terpene_syn_C_2"/>
    <property type="match status" value="2"/>
</dbReference>